<organism evidence="13">
    <name type="scientific">Micromonas pusilla</name>
    <name type="common">Picoplanktonic green alga</name>
    <name type="synonym">Chromulina pusilla</name>
    <dbReference type="NCBI Taxonomy" id="38833"/>
    <lineage>
        <taxon>Eukaryota</taxon>
        <taxon>Viridiplantae</taxon>
        <taxon>Chlorophyta</taxon>
        <taxon>Mamiellophyceae</taxon>
        <taxon>Mamiellales</taxon>
        <taxon>Mamiellaceae</taxon>
        <taxon>Micromonas</taxon>
    </lineage>
</organism>
<evidence type="ECO:0000313" key="13">
    <source>
        <dbReference type="EMBL" id="CAD8438391.1"/>
    </source>
</evidence>
<name>A0A7S0GUX3_MICPS</name>
<keyword evidence="3 11" id="KW-0813">Transport</keyword>
<evidence type="ECO:0000256" key="4">
    <source>
        <dbReference type="ARBA" id="ARBA00022692"/>
    </source>
</evidence>
<reference evidence="13" key="1">
    <citation type="submission" date="2021-01" db="EMBL/GenBank/DDBJ databases">
        <authorList>
            <person name="Corre E."/>
            <person name="Pelletier E."/>
            <person name="Niang G."/>
            <person name="Scheremetjew M."/>
            <person name="Finn R."/>
            <person name="Kale V."/>
            <person name="Holt S."/>
            <person name="Cochrane G."/>
            <person name="Meng A."/>
            <person name="Brown T."/>
            <person name="Cohen L."/>
        </authorList>
    </citation>
    <scope>NUCLEOTIDE SEQUENCE</scope>
    <source>
        <strain evidence="13">CCAC1681</strain>
    </source>
</reference>
<dbReference type="InterPro" id="IPR018108">
    <property type="entry name" value="MCP_transmembrane"/>
</dbReference>
<evidence type="ECO:0000256" key="3">
    <source>
        <dbReference type="ARBA" id="ARBA00022448"/>
    </source>
</evidence>
<feature type="region of interest" description="Disordered" evidence="12">
    <location>
        <begin position="240"/>
        <end position="263"/>
    </location>
</feature>
<dbReference type="GO" id="GO:0005315">
    <property type="term" value="F:phosphate transmembrane transporter activity"/>
    <property type="evidence" value="ECO:0007669"/>
    <property type="project" value="InterPro"/>
</dbReference>
<protein>
    <recommendedName>
        <fullName evidence="14">Mitochondrial carrier family</fullName>
    </recommendedName>
</protein>
<dbReference type="InterPro" id="IPR023395">
    <property type="entry name" value="MCP_dom_sf"/>
</dbReference>
<evidence type="ECO:0000256" key="10">
    <source>
        <dbReference type="PROSITE-ProRule" id="PRU00282"/>
    </source>
</evidence>
<feature type="compositionally biased region" description="Basic and acidic residues" evidence="12">
    <location>
        <begin position="191"/>
        <end position="210"/>
    </location>
</feature>
<comment type="similarity">
    <text evidence="2 11">Belongs to the mitochondrial carrier (TC 2.A.29) family.</text>
</comment>
<comment type="subcellular location">
    <subcellularLocation>
        <location evidence="1">Mitochondrion inner membrane</location>
        <topology evidence="1">Multi-pass membrane protein</topology>
    </subcellularLocation>
</comment>
<keyword evidence="5" id="KW-0677">Repeat</keyword>
<dbReference type="PROSITE" id="PS50920">
    <property type="entry name" value="SOLCAR"/>
    <property type="match status" value="1"/>
</dbReference>
<dbReference type="Gene3D" id="1.50.40.10">
    <property type="entry name" value="Mitochondrial carrier domain"/>
    <property type="match status" value="1"/>
</dbReference>
<dbReference type="PANTHER" id="PTHR45671">
    <property type="entry name" value="SOLUTE CARRIER FAMILY 25 (MITOCHONDRIAL CARRIER PHOSPHATE CARRIER), MEMBER 3, LIKE-RELATED-RELATED"/>
    <property type="match status" value="1"/>
</dbReference>
<keyword evidence="6" id="KW-0999">Mitochondrion inner membrane</keyword>
<evidence type="ECO:0000256" key="2">
    <source>
        <dbReference type="ARBA" id="ARBA00006375"/>
    </source>
</evidence>
<evidence type="ECO:0000256" key="11">
    <source>
        <dbReference type="RuleBase" id="RU000488"/>
    </source>
</evidence>
<evidence type="ECO:0000256" key="6">
    <source>
        <dbReference type="ARBA" id="ARBA00022792"/>
    </source>
</evidence>
<dbReference type="EMBL" id="HBEN01006366">
    <property type="protein sequence ID" value="CAD8438391.1"/>
    <property type="molecule type" value="Transcribed_RNA"/>
</dbReference>
<dbReference type="SUPFAM" id="SSF103506">
    <property type="entry name" value="Mitochondrial carrier"/>
    <property type="match status" value="1"/>
</dbReference>
<keyword evidence="8" id="KW-0496">Mitochondrion</keyword>
<feature type="compositionally biased region" description="Basic and acidic residues" evidence="12">
    <location>
        <begin position="241"/>
        <end position="258"/>
    </location>
</feature>
<evidence type="ECO:0000256" key="9">
    <source>
        <dbReference type="ARBA" id="ARBA00023136"/>
    </source>
</evidence>
<evidence type="ECO:0000256" key="5">
    <source>
        <dbReference type="ARBA" id="ARBA00022737"/>
    </source>
</evidence>
<evidence type="ECO:0000256" key="7">
    <source>
        <dbReference type="ARBA" id="ARBA00022989"/>
    </source>
</evidence>
<gene>
    <name evidence="13" type="ORF">MSP1401_LOCUS5201</name>
</gene>
<dbReference type="GO" id="GO:1990547">
    <property type="term" value="P:mitochondrial phosphate ion transmembrane transport"/>
    <property type="evidence" value="ECO:0007669"/>
    <property type="project" value="InterPro"/>
</dbReference>
<proteinExistence type="inferred from homology"/>
<evidence type="ECO:0000256" key="12">
    <source>
        <dbReference type="SAM" id="MobiDB-lite"/>
    </source>
</evidence>
<evidence type="ECO:0000256" key="1">
    <source>
        <dbReference type="ARBA" id="ARBA00004448"/>
    </source>
</evidence>
<keyword evidence="4 10" id="KW-0812">Transmembrane</keyword>
<dbReference type="GO" id="GO:0005743">
    <property type="term" value="C:mitochondrial inner membrane"/>
    <property type="evidence" value="ECO:0007669"/>
    <property type="project" value="UniProtKB-SubCell"/>
</dbReference>
<accession>A0A7S0GUX3</accession>
<dbReference type="PANTHER" id="PTHR45671:SF12">
    <property type="entry name" value="MITOCHONDRIAL PHOSPHATE CARRIER PROTEIN"/>
    <property type="match status" value="1"/>
</dbReference>
<dbReference type="InterPro" id="IPR044677">
    <property type="entry name" value="SLC25A3/Pic2/Mir1-like"/>
</dbReference>
<evidence type="ECO:0008006" key="14">
    <source>
        <dbReference type="Google" id="ProtNLM"/>
    </source>
</evidence>
<keyword evidence="9 10" id="KW-0472">Membrane</keyword>
<dbReference type="Pfam" id="PF00153">
    <property type="entry name" value="Mito_carr"/>
    <property type="match status" value="1"/>
</dbReference>
<sequence>MLGFLLHGAFKYGGFEFLKQAFLESDNAEIATFGHDHRLLTLLVAAALAETVATVALLPLEQTRIKMVSDESYADNVFDAIQRLFREDGFDGFVNSLPPIYAKMIPFSMCQLATYDVAVGASRETAAALAVAVSAVAADDNTSAAVAEMASLVSEALSSPFVAQVPASFLAATLASLASQPGDTLMSVINEGEKKETSFRETRKDADARASETGVESASAFGDGSEDVLEASLGGSVVTLEKPRSVDKKSESNDETEKKKRRRAGVAETAARLGFDGLYAGWQERLAHVAAVIVIQLVVYDDIKHALIR</sequence>
<dbReference type="AlphaFoldDB" id="A0A7S0GUX3"/>
<feature type="region of interest" description="Disordered" evidence="12">
    <location>
        <begin position="191"/>
        <end position="223"/>
    </location>
</feature>
<evidence type="ECO:0000256" key="8">
    <source>
        <dbReference type="ARBA" id="ARBA00023128"/>
    </source>
</evidence>
<keyword evidence="7" id="KW-1133">Transmembrane helix</keyword>
<feature type="repeat" description="Solcar" evidence="10">
    <location>
        <begin position="37"/>
        <end position="121"/>
    </location>
</feature>